<dbReference type="AlphaFoldDB" id="A0A9D1FH35"/>
<proteinExistence type="predicted"/>
<reference evidence="1" key="1">
    <citation type="submission" date="2020-10" db="EMBL/GenBank/DDBJ databases">
        <authorList>
            <person name="Gilroy R."/>
        </authorList>
    </citation>
    <scope>NUCLEOTIDE SEQUENCE</scope>
    <source>
        <strain evidence="1">CHK152-2871</strain>
    </source>
</reference>
<comment type="caution">
    <text evidence="1">The sequence shown here is derived from an EMBL/GenBank/DDBJ whole genome shotgun (WGS) entry which is preliminary data.</text>
</comment>
<dbReference type="EMBL" id="DVJQ01000010">
    <property type="protein sequence ID" value="HIS73618.1"/>
    <property type="molecule type" value="Genomic_DNA"/>
</dbReference>
<sequence>MFLFLNNGFAYADTVVATNMTSKGRIKTVSAGLILIRDNGSDLTYRREVNNEYFGDVVMYKKNFFSRNIMELMGRIESLDRQNAIIYTPAGKIEIQRYKIKDIIMKVPSKGY</sequence>
<organism evidence="1 2">
    <name type="scientific">Candidatus Galligastranaerophilus intestinavium</name>
    <dbReference type="NCBI Taxonomy" id="2840836"/>
    <lineage>
        <taxon>Bacteria</taxon>
        <taxon>Candidatus Galligastranaerophilus</taxon>
    </lineage>
</organism>
<reference evidence="1" key="2">
    <citation type="journal article" date="2021" name="PeerJ">
        <title>Extensive microbial diversity within the chicken gut microbiome revealed by metagenomics and culture.</title>
        <authorList>
            <person name="Gilroy R."/>
            <person name="Ravi A."/>
            <person name="Getino M."/>
            <person name="Pursley I."/>
            <person name="Horton D.L."/>
            <person name="Alikhan N.F."/>
            <person name="Baker D."/>
            <person name="Gharbi K."/>
            <person name="Hall N."/>
            <person name="Watson M."/>
            <person name="Adriaenssens E.M."/>
            <person name="Foster-Nyarko E."/>
            <person name="Jarju S."/>
            <person name="Secka A."/>
            <person name="Antonio M."/>
            <person name="Oren A."/>
            <person name="Chaudhuri R.R."/>
            <person name="La Ragione R."/>
            <person name="Hildebrand F."/>
            <person name="Pallen M.J."/>
        </authorList>
    </citation>
    <scope>NUCLEOTIDE SEQUENCE</scope>
    <source>
        <strain evidence="1">CHK152-2871</strain>
    </source>
</reference>
<accession>A0A9D1FH35</accession>
<name>A0A9D1FH35_9BACT</name>
<evidence type="ECO:0000313" key="1">
    <source>
        <dbReference type="EMBL" id="HIS73618.1"/>
    </source>
</evidence>
<evidence type="ECO:0000313" key="2">
    <source>
        <dbReference type="Proteomes" id="UP000886865"/>
    </source>
</evidence>
<gene>
    <name evidence="1" type="ORF">IAA86_01195</name>
</gene>
<dbReference type="Proteomes" id="UP000886865">
    <property type="component" value="Unassembled WGS sequence"/>
</dbReference>
<protein>
    <submittedName>
        <fullName evidence="1">Uncharacterized protein</fullName>
    </submittedName>
</protein>